<evidence type="ECO:0000313" key="2">
    <source>
        <dbReference type="EMBL" id="ATJ84099.1"/>
    </source>
</evidence>
<protein>
    <recommendedName>
        <fullName evidence="4">YfhG lipoprotein</fullName>
    </recommendedName>
</protein>
<organism evidence="2 3">
    <name type="scientific">Halomonas beimenensis</name>
    <dbReference type="NCBI Taxonomy" id="475662"/>
    <lineage>
        <taxon>Bacteria</taxon>
        <taxon>Pseudomonadati</taxon>
        <taxon>Pseudomonadota</taxon>
        <taxon>Gammaproteobacteria</taxon>
        <taxon>Oceanospirillales</taxon>
        <taxon>Halomonadaceae</taxon>
        <taxon>Halomonas</taxon>
    </lineage>
</organism>
<dbReference type="Proteomes" id="UP000219993">
    <property type="component" value="Chromosome"/>
</dbReference>
<dbReference type="RefSeq" id="WP_097790341.1">
    <property type="nucleotide sequence ID" value="NZ_BAAADT010000037.1"/>
</dbReference>
<keyword evidence="1" id="KW-0175">Coiled coil</keyword>
<dbReference type="EMBL" id="CP021435">
    <property type="protein sequence ID" value="ATJ84099.1"/>
    <property type="molecule type" value="Genomic_DNA"/>
</dbReference>
<proteinExistence type="predicted"/>
<dbReference type="OrthoDB" id="6172547at2"/>
<accession>A0A291PB74</accession>
<evidence type="ECO:0000256" key="1">
    <source>
        <dbReference type="SAM" id="Coils"/>
    </source>
</evidence>
<evidence type="ECO:0008006" key="4">
    <source>
        <dbReference type="Google" id="ProtNLM"/>
    </source>
</evidence>
<reference evidence="2 3" key="1">
    <citation type="journal article" date="2017" name="Sci. Rep.">
        <title>Revealing the Saline Adaptation Strategies of the Halophilic Bacterium Halomonas beimenensis through High-throughput Omics and Transposon Mutagenesis Approaches.</title>
        <authorList>
            <person name="Chen Y.H."/>
            <person name="Lin S.S."/>
            <person name="Shyu Y.T."/>
        </authorList>
    </citation>
    <scope>NUCLEOTIDE SEQUENCE [LARGE SCALE GENOMIC DNA]</scope>
    <source>
        <strain evidence="2 3">NTU-111</strain>
    </source>
</reference>
<keyword evidence="3" id="KW-1185">Reference proteome</keyword>
<gene>
    <name evidence="2" type="ORF">BEI_3112</name>
</gene>
<name>A0A291PB74_9GAMM</name>
<evidence type="ECO:0000313" key="3">
    <source>
        <dbReference type="Proteomes" id="UP000219993"/>
    </source>
</evidence>
<dbReference type="AlphaFoldDB" id="A0A291PB74"/>
<dbReference type="KEGG" id="hbe:BEI_3112"/>
<sequence length="182" mass="20585">MTLRPLLLCLASVWLAGCQWLPERLQGPEIDGPVVLESDAGTCYAEIPDLADDGCLLHDWVGFGLASQRGDRAWREDMLARLEGRDTDRRLARAVTLAWGSERQWDQASELFKADLHAAPPRLQPLLRYWLNEVEGRRGLNQRLAESRQSREALAEENAALVEKLEALTAIERNINSRQQTE</sequence>
<dbReference type="PROSITE" id="PS51257">
    <property type="entry name" value="PROKAR_LIPOPROTEIN"/>
    <property type="match status" value="1"/>
</dbReference>
<feature type="coiled-coil region" evidence="1">
    <location>
        <begin position="137"/>
        <end position="171"/>
    </location>
</feature>